<reference evidence="1 2" key="2">
    <citation type="journal article" date="2010" name="Stand. Genomic Sci.">
        <title>Complete genome sequence of Syntrophothermus lipocalidus type strain (TGB-C1).</title>
        <authorList>
            <person name="Djao O.D."/>
            <person name="Zhang X."/>
            <person name="Lucas S."/>
            <person name="Lapidus A."/>
            <person name="Del Rio T.G."/>
            <person name="Nolan M."/>
            <person name="Tice H."/>
            <person name="Cheng J.F."/>
            <person name="Han C."/>
            <person name="Tapia R."/>
            <person name="Goodwin L."/>
            <person name="Pitluck S."/>
            <person name="Liolios K."/>
            <person name="Ivanova N."/>
            <person name="Mavromatis K."/>
            <person name="Mikhailova N."/>
            <person name="Ovchinnikova G."/>
            <person name="Pati A."/>
            <person name="Brambilla E."/>
            <person name="Chen A."/>
            <person name="Palaniappan K."/>
            <person name="Land M."/>
            <person name="Hauser L."/>
            <person name="Chang Y.J."/>
            <person name="Jeffries C.D."/>
            <person name="Rohde M."/>
            <person name="Sikorski J."/>
            <person name="Spring S."/>
            <person name="Goker M."/>
            <person name="Detter J.C."/>
            <person name="Woyke T."/>
            <person name="Bristow J."/>
            <person name="Eisen J.A."/>
            <person name="Markowitz V."/>
            <person name="Hugenholtz P."/>
            <person name="Kyrpides N.C."/>
            <person name="Klenk H.P."/>
        </authorList>
    </citation>
    <scope>NUCLEOTIDE SEQUENCE [LARGE SCALE GENOMIC DNA]</scope>
    <source>
        <strain evidence="2">DSM 12680 / TGB-C1</strain>
    </source>
</reference>
<dbReference type="Gene3D" id="3.30.460.10">
    <property type="entry name" value="Beta Polymerase, domain 2"/>
    <property type="match status" value="1"/>
</dbReference>
<dbReference type="InterPro" id="IPR043519">
    <property type="entry name" value="NT_sf"/>
</dbReference>
<dbReference type="OrthoDB" id="9803106at2"/>
<evidence type="ECO:0000313" key="2">
    <source>
        <dbReference type="Proteomes" id="UP000000378"/>
    </source>
</evidence>
<dbReference type="SUPFAM" id="SSF81301">
    <property type="entry name" value="Nucleotidyltransferase"/>
    <property type="match status" value="1"/>
</dbReference>
<proteinExistence type="predicted"/>
<dbReference type="EMBL" id="CP002048">
    <property type="protein sequence ID" value="ADI01019.1"/>
    <property type="molecule type" value="Genomic_DNA"/>
</dbReference>
<keyword evidence="2" id="KW-1185">Reference proteome</keyword>
<dbReference type="Proteomes" id="UP000000378">
    <property type="component" value="Chromosome"/>
</dbReference>
<reference evidence="2" key="1">
    <citation type="journal article" date="2010" name="Stand. Genomic Sci.">
        <title>Complete genome sequence of Syntrophothermus lipocalidus type strain (TGB-C1T).</title>
        <authorList>
            <consortium name="US DOE Joint Genome Institute (JGI-PGF)"/>
            <person name="Djao O."/>
            <person name="Zhang X."/>
            <person name="Lucas S."/>
            <person name="Lapidus A."/>
            <person name="Glavina Del Rio T."/>
            <person name="Nolan M."/>
            <person name="Tice H."/>
            <person name="Cheng J."/>
            <person name="Han C."/>
            <person name="Tapia R."/>
            <person name="Goodwin L."/>
            <person name="Pitluck S."/>
            <person name="Liolios K."/>
            <person name="Ivanova N."/>
            <person name="Mavromatis K."/>
            <person name="Mikhailova N."/>
            <person name="Ovchinnikova G."/>
            <person name="Pati A."/>
            <person name="Brambilla E."/>
            <person name="Chen A."/>
            <person name="Palaniappan K."/>
            <person name="Land M."/>
            <person name="Hauser L."/>
            <person name="Chang Y."/>
            <person name="Jeffries C."/>
            <person name="Rohde M."/>
            <person name="Sikorski J."/>
            <person name="Spring S."/>
            <person name="Goker M."/>
            <person name="Detter J."/>
            <person name="Woyke T."/>
            <person name="Bristow J."/>
            <person name="Eisen J."/>
            <person name="Markowitz V."/>
            <person name="Hugenholtz P."/>
            <person name="Kyrpides N."/>
            <person name="Klenk H."/>
        </authorList>
    </citation>
    <scope>NUCLEOTIDE SEQUENCE [LARGE SCALE GENOMIC DNA]</scope>
    <source>
        <strain evidence="2">DSM 12680 / TGB-C1</strain>
    </source>
</reference>
<name>D7CJD0_SYNLT</name>
<dbReference type="AlphaFoldDB" id="D7CJD0"/>
<protein>
    <recommendedName>
        <fullName evidence="3">DNA polymerase beta domain protein region</fullName>
    </recommendedName>
</protein>
<evidence type="ECO:0000313" key="1">
    <source>
        <dbReference type="EMBL" id="ADI01019.1"/>
    </source>
</evidence>
<gene>
    <name evidence="1" type="ordered locus">Slip_0231</name>
</gene>
<sequence>MGPKKNKVDVAVFKALHPELVKLDERKKEERLRLAWQKAGDIAAMLRHKCGAREVYLYGCSAWGGFDEHSDIDLLAVGRFRQLRAGLQ</sequence>
<organism evidence="1 2">
    <name type="scientific">Syntrophothermus lipocalidus (strain DSM 12680 / TGB-C1)</name>
    <dbReference type="NCBI Taxonomy" id="643648"/>
    <lineage>
        <taxon>Bacteria</taxon>
        <taxon>Bacillati</taxon>
        <taxon>Bacillota</taxon>
        <taxon>Clostridia</taxon>
        <taxon>Eubacteriales</taxon>
        <taxon>Syntrophomonadaceae</taxon>
        <taxon>Syntrophothermus</taxon>
    </lineage>
</organism>
<dbReference type="RefSeq" id="WP_013174421.1">
    <property type="nucleotide sequence ID" value="NC_014220.1"/>
</dbReference>
<dbReference type="eggNOG" id="COG1708">
    <property type="taxonomic scope" value="Bacteria"/>
</dbReference>
<dbReference type="KEGG" id="slp:Slip_0231"/>
<accession>D7CJD0</accession>
<evidence type="ECO:0008006" key="3">
    <source>
        <dbReference type="Google" id="ProtNLM"/>
    </source>
</evidence>
<dbReference type="HOGENOM" id="CLU_2467917_0_0_9"/>